<dbReference type="InterPro" id="IPR018273">
    <property type="entry name" value="Ribosomal_eS17_CS"/>
</dbReference>
<dbReference type="Proteomes" id="UP000291404">
    <property type="component" value="Unassembled WGS sequence"/>
</dbReference>
<dbReference type="HAMAP" id="MF_00511">
    <property type="entry name" value="Ribosomal_eS17"/>
    <property type="match status" value="1"/>
</dbReference>
<dbReference type="GO" id="GO:1990904">
    <property type="term" value="C:ribonucleoprotein complex"/>
    <property type="evidence" value="ECO:0007669"/>
    <property type="project" value="UniProtKB-KW"/>
</dbReference>
<keyword evidence="5" id="KW-1185">Reference proteome</keyword>
<organism evidence="4 5">
    <name type="scientific">Hamiltosporidium magnivora</name>
    <dbReference type="NCBI Taxonomy" id="148818"/>
    <lineage>
        <taxon>Eukaryota</taxon>
        <taxon>Fungi</taxon>
        <taxon>Fungi incertae sedis</taxon>
        <taxon>Microsporidia</taxon>
        <taxon>Dubosqiidae</taxon>
        <taxon>Hamiltosporidium</taxon>
    </lineage>
</organism>
<keyword evidence="3" id="KW-0687">Ribonucleoprotein</keyword>
<protein>
    <submittedName>
        <fullName evidence="4">Ribosomal protein S17</fullName>
    </submittedName>
</protein>
<dbReference type="InterPro" id="IPR036401">
    <property type="entry name" value="Ribosomal_eS17_sf"/>
</dbReference>
<dbReference type="STRING" id="148818.A0A4Q9LNG6"/>
<keyword evidence="2 4" id="KW-0689">Ribosomal protein</keyword>
<dbReference type="VEuPathDB" id="MicrosporidiaDB:CWI36_0071p0020"/>
<comment type="similarity">
    <text evidence="1">Belongs to the eukaryotic ribosomal protein eS17 family.</text>
</comment>
<dbReference type="InterPro" id="IPR001210">
    <property type="entry name" value="Ribosomal_eS17"/>
</dbReference>
<sequence>MSQIVQEIKDNEIKTDGKIRNNRASILFLDKKKNMITLIDVDITSQDILQIFENKKFSKYDLLANEPNAKESCKNASMGITKKAKIPGKILPYMICDSNEEYGVNHCKTIHTFISDGLHISNLKGGVRNKVVKRAARLLLEKHYSSLTYDFYINKRVVQEKTNIQSKRLRNKVAGYSTHLMSRMRKGVVKGIFIAKHEEERIQKENFIPKEKILDSEKVEVDDLTLNMINQYGFKGNFTPFVVEKTVTTSDK</sequence>
<dbReference type="SUPFAM" id="SSF116820">
    <property type="entry name" value="Rps17e-like"/>
    <property type="match status" value="1"/>
</dbReference>
<dbReference type="PANTHER" id="PTHR10732">
    <property type="entry name" value="40S RIBOSOMAL PROTEIN S17"/>
    <property type="match status" value="1"/>
</dbReference>
<comment type="caution">
    <text evidence="4">The sequence shown here is derived from an EMBL/GenBank/DDBJ whole genome shotgun (WGS) entry which is preliminary data.</text>
</comment>
<dbReference type="GO" id="GO:0006412">
    <property type="term" value="P:translation"/>
    <property type="evidence" value="ECO:0007669"/>
    <property type="project" value="InterPro"/>
</dbReference>
<dbReference type="GO" id="GO:0005840">
    <property type="term" value="C:ribosome"/>
    <property type="evidence" value="ECO:0007669"/>
    <property type="project" value="UniProtKB-KW"/>
</dbReference>
<dbReference type="PROSITE" id="PS00712">
    <property type="entry name" value="RIBOSOMAL_S17E"/>
    <property type="match status" value="1"/>
</dbReference>
<dbReference type="Gene3D" id="1.10.60.20">
    <property type="entry name" value="Ribosomal protein S17e-like"/>
    <property type="match status" value="1"/>
</dbReference>
<reference evidence="4 5" key="1">
    <citation type="submission" date="2017-12" db="EMBL/GenBank/DDBJ databases">
        <authorList>
            <person name="Pombert J.-F."/>
            <person name="Haag K.L."/>
            <person name="Ebert D."/>
        </authorList>
    </citation>
    <scope>NUCLEOTIDE SEQUENCE [LARGE SCALE GENOMIC DNA]</scope>
    <source>
        <strain evidence="4">BE-OM-2</strain>
    </source>
</reference>
<dbReference type="VEuPathDB" id="MicrosporidiaDB:CWI39_0684p0010"/>
<dbReference type="PANTHER" id="PTHR10732:SF0">
    <property type="entry name" value="40S RIBOSOMAL PROTEIN S17"/>
    <property type="match status" value="1"/>
</dbReference>
<dbReference type="GO" id="GO:0003735">
    <property type="term" value="F:structural constituent of ribosome"/>
    <property type="evidence" value="ECO:0007669"/>
    <property type="project" value="InterPro"/>
</dbReference>
<evidence type="ECO:0000256" key="3">
    <source>
        <dbReference type="ARBA" id="ARBA00023274"/>
    </source>
</evidence>
<dbReference type="AlphaFoldDB" id="A0A4Q9LNG6"/>
<name>A0A4Q9LNG6_9MICR</name>
<dbReference type="GO" id="GO:0005829">
    <property type="term" value="C:cytosol"/>
    <property type="evidence" value="ECO:0007669"/>
    <property type="project" value="UniProtKB-ARBA"/>
</dbReference>
<accession>A0A4Q9LNG6</accession>
<dbReference type="Pfam" id="PF00833">
    <property type="entry name" value="Ribosomal_S17e"/>
    <property type="match status" value="1"/>
</dbReference>
<evidence type="ECO:0000313" key="4">
    <source>
        <dbReference type="EMBL" id="TBU09021.1"/>
    </source>
</evidence>
<evidence type="ECO:0000256" key="1">
    <source>
        <dbReference type="ARBA" id="ARBA00010444"/>
    </source>
</evidence>
<evidence type="ECO:0000256" key="2">
    <source>
        <dbReference type="ARBA" id="ARBA00022980"/>
    </source>
</evidence>
<gene>
    <name evidence="4" type="ORF">CWI36_0071p0020</name>
</gene>
<proteinExistence type="inferred from homology"/>
<evidence type="ECO:0000313" key="5">
    <source>
        <dbReference type="Proteomes" id="UP000291404"/>
    </source>
</evidence>
<dbReference type="EMBL" id="PITI01000071">
    <property type="protein sequence ID" value="TBU09021.1"/>
    <property type="molecule type" value="Genomic_DNA"/>
</dbReference>